<gene>
    <name evidence="2" type="ORF">FOZ61_008297</name>
</gene>
<feature type="compositionally biased region" description="Basic residues" evidence="1">
    <location>
        <begin position="159"/>
        <end position="168"/>
    </location>
</feature>
<comment type="caution">
    <text evidence="2">The sequence shown here is derived from an EMBL/GenBank/DDBJ whole genome shotgun (WGS) entry which is preliminary data.</text>
</comment>
<reference evidence="2 3" key="1">
    <citation type="submission" date="2020-04" db="EMBL/GenBank/DDBJ databases">
        <title>Perkinsus olseni comparative genomics.</title>
        <authorList>
            <person name="Bogema D.R."/>
        </authorList>
    </citation>
    <scope>NUCLEOTIDE SEQUENCE [LARGE SCALE GENOMIC DNA]</scope>
    <source>
        <strain evidence="2">ATCC PRA-179</strain>
    </source>
</reference>
<feature type="region of interest" description="Disordered" evidence="1">
    <location>
        <begin position="147"/>
        <end position="177"/>
    </location>
</feature>
<evidence type="ECO:0000313" key="3">
    <source>
        <dbReference type="Proteomes" id="UP000570595"/>
    </source>
</evidence>
<organism evidence="2 3">
    <name type="scientific">Perkinsus olseni</name>
    <name type="common">Perkinsus atlanticus</name>
    <dbReference type="NCBI Taxonomy" id="32597"/>
    <lineage>
        <taxon>Eukaryota</taxon>
        <taxon>Sar</taxon>
        <taxon>Alveolata</taxon>
        <taxon>Perkinsozoa</taxon>
        <taxon>Perkinsea</taxon>
        <taxon>Perkinsida</taxon>
        <taxon>Perkinsidae</taxon>
        <taxon>Perkinsus</taxon>
    </lineage>
</organism>
<evidence type="ECO:0000313" key="2">
    <source>
        <dbReference type="EMBL" id="KAF4667437.1"/>
    </source>
</evidence>
<proteinExistence type="predicted"/>
<accession>A0A7J6M7A6</accession>
<dbReference type="EMBL" id="JABAHT010000054">
    <property type="protein sequence ID" value="KAF4667437.1"/>
    <property type="molecule type" value="Genomic_DNA"/>
</dbReference>
<evidence type="ECO:0000256" key="1">
    <source>
        <dbReference type="SAM" id="MobiDB-lite"/>
    </source>
</evidence>
<sequence>MPAFHLLIEPFSRDHQPSEDVLAFLSVFTYHREIWEFQVLCYSRWTVWPHSPITLGSRNVTVWVVAIVEPLHFSNIDGADDTEGVDLTTISGGIPRIYHHTQIGQCLVDVLHDMMSEGKASLQDKETALRVLEEEFHLAFRSLHPEVQDSQAKGENGRGKGRKKRKRRDKDELEDDGEGLMDQDILSILRGDPLFSKEDGDLEQRGPIIEGVHAQRTQNTRLALDRAATSYGTEAWKFTGRLDEMGGLRECQALQCSNLIRGSKAEMKSPLIQLNFDEIEVRVADDDAVKESAVKRNL</sequence>
<dbReference type="AlphaFoldDB" id="A0A7J6M7A6"/>
<dbReference type="OrthoDB" id="10355331at2759"/>
<protein>
    <submittedName>
        <fullName evidence="2">Uncharacterized protein</fullName>
    </submittedName>
</protein>
<name>A0A7J6M7A6_PEROL</name>
<dbReference type="Proteomes" id="UP000570595">
    <property type="component" value="Unassembled WGS sequence"/>
</dbReference>